<dbReference type="RefSeq" id="WP_289351313.1">
    <property type="nucleotide sequence ID" value="NZ_JAUCFI010000003.1"/>
</dbReference>
<evidence type="ECO:0000313" key="2">
    <source>
        <dbReference type="EMBL" id="MDM5286972.1"/>
    </source>
</evidence>
<feature type="domain" description="NERD" evidence="1">
    <location>
        <begin position="43"/>
        <end position="159"/>
    </location>
</feature>
<accession>A0AAJ1QSM4</accession>
<protein>
    <submittedName>
        <fullName evidence="2">Nuclease-related domain-containing protein</fullName>
    </submittedName>
</protein>
<gene>
    <name evidence="2" type="ORF">QUF85_27305</name>
</gene>
<comment type="caution">
    <text evidence="2">The sequence shown here is derived from an EMBL/GenBank/DDBJ whole genome shotgun (WGS) entry which is preliminary data.</text>
</comment>
<organism evidence="2 3">
    <name type="scientific">Peribacillus frigoritolerans</name>
    <dbReference type="NCBI Taxonomy" id="450367"/>
    <lineage>
        <taxon>Bacteria</taxon>
        <taxon>Bacillati</taxon>
        <taxon>Bacillota</taxon>
        <taxon>Bacilli</taxon>
        <taxon>Bacillales</taxon>
        <taxon>Bacillaceae</taxon>
        <taxon>Peribacillus</taxon>
    </lineage>
</organism>
<proteinExistence type="predicted"/>
<dbReference type="InterPro" id="IPR011528">
    <property type="entry name" value="NERD"/>
</dbReference>
<dbReference type="AlphaFoldDB" id="A0AAJ1QSM4"/>
<dbReference type="PROSITE" id="PS50965">
    <property type="entry name" value="NERD"/>
    <property type="match status" value="1"/>
</dbReference>
<reference evidence="2" key="1">
    <citation type="submission" date="2023-06" db="EMBL/GenBank/DDBJ databases">
        <title>Comparative genomics of Bacillaceae isolates and their secondary metabolite potential.</title>
        <authorList>
            <person name="Song L."/>
            <person name="Nielsen L.J."/>
            <person name="Mohite O."/>
            <person name="Xu X."/>
            <person name="Weber T."/>
            <person name="Kovacs A.T."/>
        </authorList>
    </citation>
    <scope>NUCLEOTIDE SEQUENCE</scope>
    <source>
        <strain evidence="2">G1S1</strain>
    </source>
</reference>
<dbReference type="EMBL" id="JAUCFI010000003">
    <property type="protein sequence ID" value="MDM5286972.1"/>
    <property type="molecule type" value="Genomic_DNA"/>
</dbReference>
<sequence>MKLIVKKRKVPLAVRKLRALACRLPPNHPKVPLIMNDLKKREAGYKGECSIDFPLSFLEPKSYFIFHDLRLQDQSRFFQLDTLLISKKYALIIEVKNIAGSIYFDPHFNQLIRTIEGKETAFPDPIIQVSRHESQLTNWFLKNGFPSLPILSLIVISNPQTIIRTALENHELHYKVIHRDALPAKINQMEHSITESSFSEKDLKKAIRVMNKHHIDADLSILERYNLTEKDLIKGVICENCKGNKLFRRHGTWLCNQCQLSSKKAHIPALRDYFYLLGSTITNRQLRNFLNISSSSSATRILQSLNLTSSGANKGRVYSLYFDE</sequence>
<dbReference type="Proteomes" id="UP001238973">
    <property type="component" value="Unassembled WGS sequence"/>
</dbReference>
<name>A0AAJ1QSM4_9BACI</name>
<evidence type="ECO:0000313" key="3">
    <source>
        <dbReference type="Proteomes" id="UP001238973"/>
    </source>
</evidence>
<dbReference type="Pfam" id="PF08378">
    <property type="entry name" value="NERD"/>
    <property type="match status" value="1"/>
</dbReference>
<evidence type="ECO:0000259" key="1">
    <source>
        <dbReference type="PROSITE" id="PS50965"/>
    </source>
</evidence>